<name>A0A4R4DR57_9PROT</name>
<comment type="caution">
    <text evidence="1">The sequence shown here is derived from an EMBL/GenBank/DDBJ whole genome shotgun (WGS) entry which is preliminary data.</text>
</comment>
<accession>A0A4R4DR57</accession>
<dbReference type="Proteomes" id="UP000295023">
    <property type="component" value="Unassembled WGS sequence"/>
</dbReference>
<dbReference type="RefSeq" id="WP_132287334.1">
    <property type="nucleotide sequence ID" value="NZ_SKBM01000007.1"/>
</dbReference>
<dbReference type="EMBL" id="SKBM01000007">
    <property type="protein sequence ID" value="TCZ63525.1"/>
    <property type="molecule type" value="Genomic_DNA"/>
</dbReference>
<proteinExistence type="predicted"/>
<reference evidence="1 2" key="1">
    <citation type="submission" date="2019-03" db="EMBL/GenBank/DDBJ databases">
        <title>Paracraurococcus aquatilis NE82 genome sequence.</title>
        <authorList>
            <person name="Zhao Y."/>
            <person name="Du Z."/>
        </authorList>
    </citation>
    <scope>NUCLEOTIDE SEQUENCE [LARGE SCALE GENOMIC DNA]</scope>
    <source>
        <strain evidence="1 2">NE82</strain>
    </source>
</reference>
<organism evidence="1 2">
    <name type="scientific">Roseicella aquatilis</name>
    <dbReference type="NCBI Taxonomy" id="2527868"/>
    <lineage>
        <taxon>Bacteria</taxon>
        <taxon>Pseudomonadati</taxon>
        <taxon>Pseudomonadota</taxon>
        <taxon>Alphaproteobacteria</taxon>
        <taxon>Acetobacterales</taxon>
        <taxon>Roseomonadaceae</taxon>
        <taxon>Roseicella</taxon>
    </lineage>
</organism>
<protein>
    <submittedName>
        <fullName evidence="1">Uncharacterized protein</fullName>
    </submittedName>
</protein>
<evidence type="ECO:0000313" key="1">
    <source>
        <dbReference type="EMBL" id="TCZ63525.1"/>
    </source>
</evidence>
<sequence length="84" mass="8951">MRQVKASACGASQMITMLRVSLPWIVAAHEAWAQAMGGDPWPCGSVRNREDVAAMIRFAVAGALAVQETSPESAPRPGRPHGPR</sequence>
<gene>
    <name evidence="1" type="ORF">EXY23_09010</name>
</gene>
<keyword evidence="2" id="KW-1185">Reference proteome</keyword>
<evidence type="ECO:0000313" key="2">
    <source>
        <dbReference type="Proteomes" id="UP000295023"/>
    </source>
</evidence>
<dbReference type="AlphaFoldDB" id="A0A4R4DR57"/>
<dbReference type="OrthoDB" id="8689594at2"/>